<evidence type="ECO:0000313" key="2">
    <source>
        <dbReference type="EMBL" id="HIU40923.1"/>
    </source>
</evidence>
<evidence type="ECO:0008006" key="4">
    <source>
        <dbReference type="Google" id="ProtNLM"/>
    </source>
</evidence>
<organism evidence="2 3">
    <name type="scientific">Candidatus Egerieicola faecale</name>
    <dbReference type="NCBI Taxonomy" id="2840774"/>
    <lineage>
        <taxon>Bacteria</taxon>
        <taxon>Bacillati</taxon>
        <taxon>Bacillota</taxon>
        <taxon>Clostridia</taxon>
        <taxon>Eubacteriales</taxon>
        <taxon>Oscillospiraceae</taxon>
        <taxon>Oscillospiraceae incertae sedis</taxon>
        <taxon>Candidatus Egerieicola</taxon>
    </lineage>
</organism>
<gene>
    <name evidence="2" type="ORF">IAD19_00015</name>
</gene>
<dbReference type="AlphaFoldDB" id="A0A9D1IPI2"/>
<accession>A0A9D1IPI2</accession>
<feature type="signal peptide" evidence="1">
    <location>
        <begin position="1"/>
        <end position="20"/>
    </location>
</feature>
<name>A0A9D1IPI2_9FIRM</name>
<evidence type="ECO:0000256" key="1">
    <source>
        <dbReference type="SAM" id="SignalP"/>
    </source>
</evidence>
<reference evidence="2" key="2">
    <citation type="journal article" date="2021" name="PeerJ">
        <title>Extensive microbial diversity within the chicken gut microbiome revealed by metagenomics and culture.</title>
        <authorList>
            <person name="Gilroy R."/>
            <person name="Ravi A."/>
            <person name="Getino M."/>
            <person name="Pursley I."/>
            <person name="Horton D.L."/>
            <person name="Alikhan N.F."/>
            <person name="Baker D."/>
            <person name="Gharbi K."/>
            <person name="Hall N."/>
            <person name="Watson M."/>
            <person name="Adriaenssens E.M."/>
            <person name="Foster-Nyarko E."/>
            <person name="Jarju S."/>
            <person name="Secka A."/>
            <person name="Antonio M."/>
            <person name="Oren A."/>
            <person name="Chaudhuri R.R."/>
            <person name="La Ragione R."/>
            <person name="Hildebrand F."/>
            <person name="Pallen M.J."/>
        </authorList>
    </citation>
    <scope>NUCLEOTIDE SEQUENCE</scope>
    <source>
        <strain evidence="2">4509</strain>
    </source>
</reference>
<keyword evidence="1" id="KW-0732">Signal</keyword>
<evidence type="ECO:0000313" key="3">
    <source>
        <dbReference type="Proteomes" id="UP000824082"/>
    </source>
</evidence>
<protein>
    <recommendedName>
        <fullName evidence="4">DUF4854 domain-containing protein</fullName>
    </recommendedName>
</protein>
<proteinExistence type="predicted"/>
<sequence length="139" mass="15205">MKRKLSAIMALLFGVCLLFIGCGQQTQTQEATASTPQTLTEYVEANQESLRQLLGINEGDDVTLTVSDNKLEICYSYPAGIHPEQELLEHAAENNRLNWQEAADQMTQALGQAITVSATYETDDGTVLASYECVGTTQQ</sequence>
<comment type="caution">
    <text evidence="2">The sequence shown here is derived from an EMBL/GenBank/DDBJ whole genome shotgun (WGS) entry which is preliminary data.</text>
</comment>
<dbReference type="PROSITE" id="PS51257">
    <property type="entry name" value="PROKAR_LIPOPROTEIN"/>
    <property type="match status" value="1"/>
</dbReference>
<dbReference type="EMBL" id="DVMX01000001">
    <property type="protein sequence ID" value="HIU40923.1"/>
    <property type="molecule type" value="Genomic_DNA"/>
</dbReference>
<reference evidence="2" key="1">
    <citation type="submission" date="2020-10" db="EMBL/GenBank/DDBJ databases">
        <authorList>
            <person name="Gilroy R."/>
        </authorList>
    </citation>
    <scope>NUCLEOTIDE SEQUENCE</scope>
    <source>
        <strain evidence="2">4509</strain>
    </source>
</reference>
<dbReference type="Proteomes" id="UP000824082">
    <property type="component" value="Unassembled WGS sequence"/>
</dbReference>
<feature type="chain" id="PRO_5038581724" description="DUF4854 domain-containing protein" evidence="1">
    <location>
        <begin position="21"/>
        <end position="139"/>
    </location>
</feature>